<evidence type="ECO:0000313" key="2">
    <source>
        <dbReference type="Proteomes" id="UP001597018"/>
    </source>
</evidence>
<reference evidence="2" key="1">
    <citation type="journal article" date="2019" name="Int. J. Syst. Evol. Microbiol.">
        <title>The Global Catalogue of Microorganisms (GCM) 10K type strain sequencing project: providing services to taxonomists for standard genome sequencing and annotation.</title>
        <authorList>
            <consortium name="The Broad Institute Genomics Platform"/>
            <consortium name="The Broad Institute Genome Sequencing Center for Infectious Disease"/>
            <person name="Wu L."/>
            <person name="Ma J."/>
        </authorList>
    </citation>
    <scope>NUCLEOTIDE SEQUENCE [LARGE SCALE GENOMIC DNA]</scope>
    <source>
        <strain evidence="2">CCUG 56401</strain>
    </source>
</reference>
<dbReference type="InterPro" id="IPR007804">
    <property type="entry name" value="GvpG"/>
</dbReference>
<organism evidence="1 2">
    <name type="scientific">Saccharopolyspora rosea</name>
    <dbReference type="NCBI Taxonomy" id="524884"/>
    <lineage>
        <taxon>Bacteria</taxon>
        <taxon>Bacillati</taxon>
        <taxon>Actinomycetota</taxon>
        <taxon>Actinomycetes</taxon>
        <taxon>Pseudonocardiales</taxon>
        <taxon>Pseudonocardiaceae</taxon>
        <taxon>Saccharopolyspora</taxon>
    </lineage>
</organism>
<accession>A0ABW3FS19</accession>
<sequence length="81" mass="9213">MGLISSLVTWPLKPVHAAVWIAEQLKRSAEQEYYDPAVVRDQLTKVERAHTAGEITDEERDELQKALLNRLLEAQNRSGKT</sequence>
<dbReference type="Pfam" id="PF05120">
    <property type="entry name" value="GvpG"/>
    <property type="match status" value="1"/>
</dbReference>
<dbReference type="RefSeq" id="WP_263253727.1">
    <property type="nucleotide sequence ID" value="NZ_BAABLT010000006.1"/>
</dbReference>
<keyword evidence="2" id="KW-1185">Reference proteome</keyword>
<gene>
    <name evidence="1" type="ORF">ACFQ16_12840</name>
</gene>
<protein>
    <submittedName>
        <fullName evidence="1">Gas vesicle protein GvpG</fullName>
    </submittedName>
</protein>
<dbReference type="Proteomes" id="UP001597018">
    <property type="component" value="Unassembled WGS sequence"/>
</dbReference>
<comment type="caution">
    <text evidence="1">The sequence shown here is derived from an EMBL/GenBank/DDBJ whole genome shotgun (WGS) entry which is preliminary data.</text>
</comment>
<dbReference type="EMBL" id="JBHTIW010000008">
    <property type="protein sequence ID" value="MFD0920633.1"/>
    <property type="molecule type" value="Genomic_DNA"/>
</dbReference>
<evidence type="ECO:0000313" key="1">
    <source>
        <dbReference type="EMBL" id="MFD0920633.1"/>
    </source>
</evidence>
<name>A0ABW3FS19_9PSEU</name>
<proteinExistence type="predicted"/>